<evidence type="ECO:0000256" key="9">
    <source>
        <dbReference type="ARBA" id="ARBA00023136"/>
    </source>
</evidence>
<organism evidence="11">
    <name type="scientific">Leptolyngbya sp. NK1-12</name>
    <dbReference type="NCBI Taxonomy" id="2547451"/>
    <lineage>
        <taxon>Bacteria</taxon>
        <taxon>Bacillati</taxon>
        <taxon>Cyanobacteriota</taxon>
        <taxon>Cyanophyceae</taxon>
        <taxon>Leptolyngbyales</taxon>
        <taxon>Leptolyngbyaceae</taxon>
        <taxon>Leptolyngbya group</taxon>
        <taxon>Leptolyngbya</taxon>
    </lineage>
</organism>
<keyword evidence="2" id="KW-0813">Transport</keyword>
<evidence type="ECO:0000256" key="7">
    <source>
        <dbReference type="ARBA" id="ARBA00022967"/>
    </source>
</evidence>
<evidence type="ECO:0000256" key="3">
    <source>
        <dbReference type="ARBA" id="ARBA00022475"/>
    </source>
</evidence>
<evidence type="ECO:0000313" key="11">
    <source>
        <dbReference type="EMBL" id="WNZ27058.1"/>
    </source>
</evidence>
<dbReference type="GO" id="GO:0006865">
    <property type="term" value="P:amino acid transport"/>
    <property type="evidence" value="ECO:0007669"/>
    <property type="project" value="UniProtKB-KW"/>
</dbReference>
<dbReference type="PROSITE" id="PS00211">
    <property type="entry name" value="ABC_TRANSPORTER_1"/>
    <property type="match status" value="1"/>
</dbReference>
<evidence type="ECO:0000256" key="8">
    <source>
        <dbReference type="ARBA" id="ARBA00022970"/>
    </source>
</evidence>
<dbReference type="CDD" id="cd03258">
    <property type="entry name" value="ABC_MetN_methionine_transporter"/>
    <property type="match status" value="1"/>
</dbReference>
<feature type="domain" description="ABC transporter" evidence="10">
    <location>
        <begin position="2"/>
        <end position="237"/>
    </location>
</feature>
<proteinExistence type="inferred from homology"/>
<dbReference type="InterPro" id="IPR027417">
    <property type="entry name" value="P-loop_NTPase"/>
</dbReference>
<dbReference type="GO" id="GO:0016887">
    <property type="term" value="F:ATP hydrolysis activity"/>
    <property type="evidence" value="ECO:0007669"/>
    <property type="project" value="InterPro"/>
</dbReference>
<dbReference type="EMBL" id="CP053587">
    <property type="protein sequence ID" value="WNZ27058.1"/>
    <property type="molecule type" value="Genomic_DNA"/>
</dbReference>
<dbReference type="GO" id="GO:0015716">
    <property type="term" value="P:organic phosphonate transport"/>
    <property type="evidence" value="ECO:0007669"/>
    <property type="project" value="UniProtKB-KW"/>
</dbReference>
<dbReference type="InterPro" id="IPR050086">
    <property type="entry name" value="MetN_ABC_transporter-like"/>
</dbReference>
<dbReference type="InterPro" id="IPR003439">
    <property type="entry name" value="ABC_transporter-like_ATP-bd"/>
</dbReference>
<dbReference type="GO" id="GO:0005886">
    <property type="term" value="C:plasma membrane"/>
    <property type="evidence" value="ECO:0007669"/>
    <property type="project" value="UniProtKB-ARBA"/>
</dbReference>
<evidence type="ECO:0000256" key="5">
    <source>
        <dbReference type="ARBA" id="ARBA00022840"/>
    </source>
</evidence>
<dbReference type="GO" id="GO:0005524">
    <property type="term" value="F:ATP binding"/>
    <property type="evidence" value="ECO:0007669"/>
    <property type="project" value="UniProtKB-KW"/>
</dbReference>
<dbReference type="FunFam" id="3.40.50.300:FF:000056">
    <property type="entry name" value="Cell division ATP-binding protein FtsE"/>
    <property type="match status" value="1"/>
</dbReference>
<dbReference type="SUPFAM" id="SSF52540">
    <property type="entry name" value="P-loop containing nucleoside triphosphate hydrolases"/>
    <property type="match status" value="1"/>
</dbReference>
<keyword evidence="3" id="KW-1003">Cell membrane</keyword>
<dbReference type="RefSeq" id="WP_316436664.1">
    <property type="nucleotide sequence ID" value="NZ_CP053587.1"/>
</dbReference>
<keyword evidence="4" id="KW-0547">Nucleotide-binding</keyword>
<dbReference type="Pfam" id="PF00005">
    <property type="entry name" value="ABC_tran"/>
    <property type="match status" value="1"/>
</dbReference>
<evidence type="ECO:0000256" key="4">
    <source>
        <dbReference type="ARBA" id="ARBA00022741"/>
    </source>
</evidence>
<dbReference type="Gene3D" id="3.40.50.300">
    <property type="entry name" value="P-loop containing nucleotide triphosphate hydrolases"/>
    <property type="match status" value="1"/>
</dbReference>
<dbReference type="PANTHER" id="PTHR43166">
    <property type="entry name" value="AMINO ACID IMPORT ATP-BINDING PROTEIN"/>
    <property type="match status" value="1"/>
</dbReference>
<dbReference type="PANTHER" id="PTHR43166:SF30">
    <property type="entry name" value="METHIONINE IMPORT ATP-BINDING PROTEIN METN"/>
    <property type="match status" value="1"/>
</dbReference>
<evidence type="ECO:0000259" key="10">
    <source>
        <dbReference type="PROSITE" id="PS50893"/>
    </source>
</evidence>
<sequence>MISIRELRKVYGEFVALDTFNEDIQAGEIFGVIGQSGAGKSTLLRCLNGLEKPSSGSVWVDGQNITSLAGDQLRKARQRIGIIFQHFNLLSSRTAAENIAFPLEVIGQSRLQRKARVEELLALVGLEGKGDSYPAQLSGGQKQRVGIARALAANPKVLLSDEATSALDPQTTRSILDLLKELNQQIGLTIVLITHDMGVVKHICDRVTVLERGKVVERGTVVDLAAQLGSRLANDLFPRRYGHRVREGAAVATIAFSGAVANEPFLSRLVRQFDVDVNILNGSVETIGAEPVGQFQIELFGSDIRSALDYLRSLNIEVEVHHGRTASEQFVDSNA</sequence>
<keyword evidence="5 11" id="KW-0067">ATP-binding</keyword>
<dbReference type="SMART" id="SM00930">
    <property type="entry name" value="NIL"/>
    <property type="match status" value="1"/>
</dbReference>
<reference evidence="11" key="1">
    <citation type="submission" date="2020-05" db="EMBL/GenBank/DDBJ databases">
        <authorList>
            <person name="Zhu T."/>
            <person name="Keshari N."/>
            <person name="Lu X."/>
        </authorList>
    </citation>
    <scope>NUCLEOTIDE SEQUENCE</scope>
    <source>
        <strain evidence="11">NK1-12</strain>
    </source>
</reference>
<evidence type="ECO:0000256" key="1">
    <source>
        <dbReference type="ARBA" id="ARBA00005417"/>
    </source>
</evidence>
<dbReference type="AlphaFoldDB" id="A0AA96WKF9"/>
<dbReference type="InterPro" id="IPR018449">
    <property type="entry name" value="NIL_domain"/>
</dbReference>
<evidence type="ECO:0000256" key="6">
    <source>
        <dbReference type="ARBA" id="ARBA00022885"/>
    </source>
</evidence>
<comment type="similarity">
    <text evidence="1">Belongs to the ABC transporter superfamily.</text>
</comment>
<name>A0AA96WKF9_9CYAN</name>
<dbReference type="InterPro" id="IPR003593">
    <property type="entry name" value="AAA+_ATPase"/>
</dbReference>
<dbReference type="Gene3D" id="3.30.70.260">
    <property type="match status" value="1"/>
</dbReference>
<dbReference type="InterPro" id="IPR045865">
    <property type="entry name" value="ACT-like_dom_sf"/>
</dbReference>
<protein>
    <submittedName>
        <fullName evidence="11">ATP-binding cassette domain-containing protein</fullName>
    </submittedName>
</protein>
<gene>
    <name evidence="11" type="ORF">HJG54_29515</name>
</gene>
<evidence type="ECO:0000256" key="2">
    <source>
        <dbReference type="ARBA" id="ARBA00022448"/>
    </source>
</evidence>
<keyword evidence="7" id="KW-1278">Translocase</keyword>
<dbReference type="InterPro" id="IPR041701">
    <property type="entry name" value="MetN_ABC"/>
</dbReference>
<dbReference type="SUPFAM" id="SSF55021">
    <property type="entry name" value="ACT-like"/>
    <property type="match status" value="1"/>
</dbReference>
<dbReference type="Pfam" id="PF09383">
    <property type="entry name" value="NIL"/>
    <property type="match status" value="1"/>
</dbReference>
<keyword evidence="9" id="KW-0472">Membrane</keyword>
<dbReference type="PROSITE" id="PS50893">
    <property type="entry name" value="ABC_TRANSPORTER_2"/>
    <property type="match status" value="1"/>
</dbReference>
<dbReference type="SMART" id="SM00382">
    <property type="entry name" value="AAA"/>
    <property type="match status" value="1"/>
</dbReference>
<keyword evidence="8" id="KW-0029">Amino-acid transport</keyword>
<accession>A0AA96WKF9</accession>
<keyword evidence="6" id="KW-0918">Phosphonate transport</keyword>
<dbReference type="InterPro" id="IPR017871">
    <property type="entry name" value="ABC_transporter-like_CS"/>
</dbReference>